<comment type="caution">
    <text evidence="1">The sequence shown here is derived from an EMBL/GenBank/DDBJ whole genome shotgun (WGS) entry which is preliminary data.</text>
</comment>
<name>A0A9D4JB65_DREPO</name>
<organism evidence="1 2">
    <name type="scientific">Dreissena polymorpha</name>
    <name type="common">Zebra mussel</name>
    <name type="synonym">Mytilus polymorpha</name>
    <dbReference type="NCBI Taxonomy" id="45954"/>
    <lineage>
        <taxon>Eukaryota</taxon>
        <taxon>Metazoa</taxon>
        <taxon>Spiralia</taxon>
        <taxon>Lophotrochozoa</taxon>
        <taxon>Mollusca</taxon>
        <taxon>Bivalvia</taxon>
        <taxon>Autobranchia</taxon>
        <taxon>Heteroconchia</taxon>
        <taxon>Euheterodonta</taxon>
        <taxon>Imparidentia</taxon>
        <taxon>Neoheterodontei</taxon>
        <taxon>Myida</taxon>
        <taxon>Dreissenoidea</taxon>
        <taxon>Dreissenidae</taxon>
        <taxon>Dreissena</taxon>
    </lineage>
</organism>
<gene>
    <name evidence="1" type="ORF">DPMN_155721</name>
</gene>
<proteinExistence type="predicted"/>
<dbReference type="AlphaFoldDB" id="A0A9D4JB65"/>
<keyword evidence="2" id="KW-1185">Reference proteome</keyword>
<accession>A0A9D4JB65</accession>
<reference evidence="1" key="2">
    <citation type="submission" date="2020-11" db="EMBL/GenBank/DDBJ databases">
        <authorList>
            <person name="McCartney M.A."/>
            <person name="Auch B."/>
            <person name="Kono T."/>
            <person name="Mallez S."/>
            <person name="Becker A."/>
            <person name="Gohl D.M."/>
            <person name="Silverstein K.A.T."/>
            <person name="Koren S."/>
            <person name="Bechman K.B."/>
            <person name="Herman A."/>
            <person name="Abrahante J.E."/>
            <person name="Garbe J."/>
        </authorList>
    </citation>
    <scope>NUCLEOTIDE SEQUENCE</scope>
    <source>
        <strain evidence="1">Duluth1</strain>
        <tissue evidence="1">Whole animal</tissue>
    </source>
</reference>
<sequence length="79" mass="9108">MKMELKELARSACAQIGDQLKKHVKQGSFKMNIKSKFYADKDMDLSTESDFSDVEDAVRKHIFDLIGEEVEAWEQSSKH</sequence>
<evidence type="ECO:0000313" key="1">
    <source>
        <dbReference type="EMBL" id="KAH3802053.1"/>
    </source>
</evidence>
<evidence type="ECO:0000313" key="2">
    <source>
        <dbReference type="Proteomes" id="UP000828390"/>
    </source>
</evidence>
<protein>
    <submittedName>
        <fullName evidence="1">Uncharacterized protein</fullName>
    </submittedName>
</protein>
<reference evidence="1" key="1">
    <citation type="journal article" date="2019" name="bioRxiv">
        <title>The Genome of the Zebra Mussel, Dreissena polymorpha: A Resource for Invasive Species Research.</title>
        <authorList>
            <person name="McCartney M.A."/>
            <person name="Auch B."/>
            <person name="Kono T."/>
            <person name="Mallez S."/>
            <person name="Zhang Y."/>
            <person name="Obille A."/>
            <person name="Becker A."/>
            <person name="Abrahante J.E."/>
            <person name="Garbe J."/>
            <person name="Badalamenti J.P."/>
            <person name="Herman A."/>
            <person name="Mangelson H."/>
            <person name="Liachko I."/>
            <person name="Sullivan S."/>
            <person name="Sone E.D."/>
            <person name="Koren S."/>
            <person name="Silverstein K.A.T."/>
            <person name="Beckman K.B."/>
            <person name="Gohl D.M."/>
        </authorList>
    </citation>
    <scope>NUCLEOTIDE SEQUENCE</scope>
    <source>
        <strain evidence="1">Duluth1</strain>
        <tissue evidence="1">Whole animal</tissue>
    </source>
</reference>
<dbReference type="EMBL" id="JAIWYP010000007">
    <property type="protein sequence ID" value="KAH3802053.1"/>
    <property type="molecule type" value="Genomic_DNA"/>
</dbReference>
<dbReference type="Proteomes" id="UP000828390">
    <property type="component" value="Unassembled WGS sequence"/>
</dbReference>